<evidence type="ECO:0000313" key="9">
    <source>
        <dbReference type="Proteomes" id="UP001345963"/>
    </source>
</evidence>
<proteinExistence type="predicted"/>
<organism evidence="8 9">
    <name type="scientific">Ataeniobius toweri</name>
    <dbReference type="NCBI Taxonomy" id="208326"/>
    <lineage>
        <taxon>Eukaryota</taxon>
        <taxon>Metazoa</taxon>
        <taxon>Chordata</taxon>
        <taxon>Craniata</taxon>
        <taxon>Vertebrata</taxon>
        <taxon>Euteleostomi</taxon>
        <taxon>Actinopterygii</taxon>
        <taxon>Neopterygii</taxon>
        <taxon>Teleostei</taxon>
        <taxon>Neoteleostei</taxon>
        <taxon>Acanthomorphata</taxon>
        <taxon>Ovalentaria</taxon>
        <taxon>Atherinomorphae</taxon>
        <taxon>Cyprinodontiformes</taxon>
        <taxon>Goodeidae</taxon>
        <taxon>Ataeniobius</taxon>
    </lineage>
</organism>
<dbReference type="Gene3D" id="2.30.30.40">
    <property type="entry name" value="SH3 Domains"/>
    <property type="match status" value="2"/>
</dbReference>
<dbReference type="Pfam" id="PF00018">
    <property type="entry name" value="SH3_1"/>
    <property type="match status" value="1"/>
</dbReference>
<protein>
    <submittedName>
        <fullName evidence="8">Proto-oncoprotein vav</fullName>
    </submittedName>
</protein>
<keyword evidence="1 4" id="KW-0728">SH3 domain</keyword>
<keyword evidence="2" id="KW-0449">Lipoprotein</keyword>
<dbReference type="PANTHER" id="PTHR45818:SF2">
    <property type="entry name" value="PROTO-ONCOGENE VAV"/>
    <property type="match status" value="1"/>
</dbReference>
<name>A0ABU7B2G5_9TELE</name>
<feature type="domain" description="SH3" evidence="7">
    <location>
        <begin position="156"/>
        <end position="216"/>
    </location>
</feature>
<reference evidence="8 9" key="1">
    <citation type="submission" date="2021-07" db="EMBL/GenBank/DDBJ databases">
        <authorList>
            <person name="Palmer J.M."/>
        </authorList>
    </citation>
    <scope>NUCLEOTIDE SEQUENCE [LARGE SCALE GENOMIC DNA]</scope>
    <source>
        <strain evidence="8 9">AT_MEX2019</strain>
        <tissue evidence="8">Muscle</tissue>
    </source>
</reference>
<evidence type="ECO:0000259" key="6">
    <source>
        <dbReference type="PROSITE" id="PS50001"/>
    </source>
</evidence>
<evidence type="ECO:0000256" key="4">
    <source>
        <dbReference type="PROSITE-ProRule" id="PRU00192"/>
    </source>
</evidence>
<dbReference type="Proteomes" id="UP001345963">
    <property type="component" value="Unassembled WGS sequence"/>
</dbReference>
<keyword evidence="3" id="KW-0727">SH2 domain</keyword>
<dbReference type="Pfam" id="PF00017">
    <property type="entry name" value="SH2"/>
    <property type="match status" value="1"/>
</dbReference>
<dbReference type="InterPro" id="IPR036860">
    <property type="entry name" value="SH2_dom_sf"/>
</dbReference>
<dbReference type="PANTHER" id="PTHR45818">
    <property type="entry name" value="PROTEIN VAV"/>
    <property type="match status" value="1"/>
</dbReference>
<accession>A0ABU7B2G5</accession>
<dbReference type="SUPFAM" id="SSF50044">
    <property type="entry name" value="SH3-domain"/>
    <property type="match status" value="1"/>
</dbReference>
<dbReference type="SUPFAM" id="SSF55550">
    <property type="entry name" value="SH2 domain"/>
    <property type="match status" value="1"/>
</dbReference>
<keyword evidence="9" id="KW-1185">Reference proteome</keyword>
<evidence type="ECO:0000256" key="2">
    <source>
        <dbReference type="ARBA" id="ARBA00023288"/>
    </source>
</evidence>
<dbReference type="PRINTS" id="PR00499">
    <property type="entry name" value="P67PHOX"/>
</dbReference>
<dbReference type="SMART" id="SM00252">
    <property type="entry name" value="SH2"/>
    <property type="match status" value="1"/>
</dbReference>
<dbReference type="InterPro" id="IPR036028">
    <property type="entry name" value="SH3-like_dom_sf"/>
</dbReference>
<dbReference type="PROSITE" id="PS50002">
    <property type="entry name" value="SH3"/>
    <property type="match status" value="1"/>
</dbReference>
<feature type="region of interest" description="Disordered" evidence="5">
    <location>
        <begin position="134"/>
        <end position="155"/>
    </location>
</feature>
<dbReference type="PRINTS" id="PR00452">
    <property type="entry name" value="SH3DOMAIN"/>
</dbReference>
<dbReference type="Gene3D" id="3.30.505.10">
    <property type="entry name" value="SH2 domain"/>
    <property type="match status" value="1"/>
</dbReference>
<dbReference type="InterPro" id="IPR000980">
    <property type="entry name" value="SH2"/>
</dbReference>
<comment type="caution">
    <text evidence="8">The sequence shown here is derived from an EMBL/GenBank/DDBJ whole genome shotgun (WGS) entry which is preliminary data.</text>
</comment>
<dbReference type="PRINTS" id="PR00401">
    <property type="entry name" value="SH2DOMAIN"/>
</dbReference>
<evidence type="ECO:0000256" key="5">
    <source>
        <dbReference type="SAM" id="MobiDB-lite"/>
    </source>
</evidence>
<evidence type="ECO:0000259" key="7">
    <source>
        <dbReference type="PROSITE" id="PS50002"/>
    </source>
</evidence>
<dbReference type="InterPro" id="IPR001452">
    <property type="entry name" value="SH3_domain"/>
</dbReference>
<sequence length="219" mass="25042">MVSRRSSIEGRNLTTGQVGWFPCQKVQPYVSRPTPDLSGFLWFAGNMDRTAAKNLLISRSDGTFLVRQKDGGEFAISIKFNMDIRHIKITSCEGLYRINDKKAFRGLIEMIEFYQKNSLKEYFKDVDTTLRIPFKQPEQSNSSNNTPNTAPGGSIRSFGLVRARYDYSARDRTELSLREGDTIKILSKKGHSGWWKGEVYGRVGLFPSNYVEEDYSDYC</sequence>
<evidence type="ECO:0000256" key="1">
    <source>
        <dbReference type="ARBA" id="ARBA00022443"/>
    </source>
</evidence>
<dbReference type="SMART" id="SM00326">
    <property type="entry name" value="SH3"/>
    <property type="match status" value="1"/>
</dbReference>
<dbReference type="EMBL" id="JAHUTI010039832">
    <property type="protein sequence ID" value="MED6244727.1"/>
    <property type="molecule type" value="Genomic_DNA"/>
</dbReference>
<evidence type="ECO:0000313" key="8">
    <source>
        <dbReference type="EMBL" id="MED6244727.1"/>
    </source>
</evidence>
<gene>
    <name evidence="8" type="primary">VAV1_3</name>
    <name evidence="8" type="ORF">ATANTOWER_022556</name>
</gene>
<dbReference type="PROSITE" id="PS50001">
    <property type="entry name" value="SH2"/>
    <property type="match status" value="1"/>
</dbReference>
<feature type="domain" description="SH2" evidence="6">
    <location>
        <begin position="42"/>
        <end position="134"/>
    </location>
</feature>
<evidence type="ECO:0000256" key="3">
    <source>
        <dbReference type="PROSITE-ProRule" id="PRU00191"/>
    </source>
</evidence>